<dbReference type="InterPro" id="IPR011990">
    <property type="entry name" value="TPR-like_helical_dom_sf"/>
</dbReference>
<evidence type="ECO:0000313" key="7">
    <source>
        <dbReference type="EMBL" id="CRL03443.1"/>
    </source>
</evidence>
<dbReference type="SMART" id="SM00028">
    <property type="entry name" value="TPR"/>
    <property type="match status" value="2"/>
</dbReference>
<comment type="catalytic activity">
    <reaction evidence="4">
        <text>[protein]-peptidylproline (omega=180) = [protein]-peptidylproline (omega=0)</text>
        <dbReference type="Rhea" id="RHEA:16237"/>
        <dbReference type="Rhea" id="RHEA-COMP:10747"/>
        <dbReference type="Rhea" id="RHEA-COMP:10748"/>
        <dbReference type="ChEBI" id="CHEBI:83833"/>
        <dbReference type="ChEBI" id="CHEBI:83834"/>
        <dbReference type="EC" id="5.2.1.8"/>
    </reaction>
</comment>
<dbReference type="GO" id="GO:0005737">
    <property type="term" value="C:cytoplasm"/>
    <property type="evidence" value="ECO:0007669"/>
    <property type="project" value="TreeGrafter"/>
</dbReference>
<name>A0A1J1IT72_9DIPT</name>
<gene>
    <name evidence="7" type="ORF">CLUMA_CG016137</name>
</gene>
<dbReference type="Proteomes" id="UP000183832">
    <property type="component" value="Unassembled WGS sequence"/>
</dbReference>
<dbReference type="SUPFAM" id="SSF54534">
    <property type="entry name" value="FKBP-like"/>
    <property type="match status" value="1"/>
</dbReference>
<sequence length="363" mass="41957">MENSSANFRKPIKLSDLLSGTTFEFSSVDEKQIASSVQEEIDELIWHVPDEDLDKHKNPCSTSFTEWKAQMIETSEGVFKKVLEESEDPAANYIDLNTTRVTYHRNMYMENEDSPFDSTYLNNKTDVICLAMNPRDYLEGFLEALSTMKEGEHSIFIISYKKMFKETGCEPRINPKADILLDLKVIKVELVGDEEKVLKTSNSKQKFKDIKGSVEETRLRALDHFHQKKWSSAIELYQRILQNVDLSETDNEKESSNQKSILSQTHLNLAICYNKKEDWNSTMQHISAFKEYSDIGKNPKALFTLGRALMKVGELDKSLESLKKAFALRPFDKTIINELEQLQKEMNQYNGFVKSFHQNLMLN</sequence>
<dbReference type="STRING" id="568069.A0A1J1IT72"/>
<dbReference type="SUPFAM" id="SSF48452">
    <property type="entry name" value="TPR-like"/>
    <property type="match status" value="1"/>
</dbReference>
<dbReference type="InterPro" id="IPR019734">
    <property type="entry name" value="TPR_rpt"/>
</dbReference>
<dbReference type="Pfam" id="PF00254">
    <property type="entry name" value="FKBP_C"/>
    <property type="match status" value="1"/>
</dbReference>
<comment type="similarity">
    <text evidence="1">Belongs to the FKBP6 family.</text>
</comment>
<protein>
    <recommendedName>
        <fullName evidence="4">peptidylprolyl isomerase</fullName>
        <ecNumber evidence="4">5.2.1.8</ecNumber>
    </recommendedName>
</protein>
<dbReference type="Gene3D" id="3.10.50.40">
    <property type="match status" value="1"/>
</dbReference>
<dbReference type="InterPro" id="IPR042282">
    <property type="entry name" value="FKBP6/shu"/>
</dbReference>
<dbReference type="OrthoDB" id="8116123at2759"/>
<dbReference type="InterPro" id="IPR001179">
    <property type="entry name" value="PPIase_FKBP_dom"/>
</dbReference>
<accession>A0A1J1IT72</accession>
<keyword evidence="8" id="KW-1185">Reference proteome</keyword>
<evidence type="ECO:0000256" key="4">
    <source>
        <dbReference type="PROSITE-ProRule" id="PRU00277"/>
    </source>
</evidence>
<evidence type="ECO:0000256" key="3">
    <source>
        <dbReference type="ARBA" id="ARBA00022803"/>
    </source>
</evidence>
<dbReference type="PROSITE" id="PS50059">
    <property type="entry name" value="FKBP_PPIASE"/>
    <property type="match status" value="1"/>
</dbReference>
<dbReference type="GO" id="GO:0034587">
    <property type="term" value="P:piRNA processing"/>
    <property type="evidence" value="ECO:0007669"/>
    <property type="project" value="TreeGrafter"/>
</dbReference>
<keyword evidence="2" id="KW-0677">Repeat</keyword>
<keyword evidence="4" id="KW-0413">Isomerase</keyword>
<keyword evidence="3 5" id="KW-0802">TPR repeat</keyword>
<dbReference type="EMBL" id="CVRI01000059">
    <property type="protein sequence ID" value="CRL03443.1"/>
    <property type="molecule type" value="Genomic_DNA"/>
</dbReference>
<dbReference type="Gene3D" id="1.25.40.10">
    <property type="entry name" value="Tetratricopeptide repeat domain"/>
    <property type="match status" value="1"/>
</dbReference>
<dbReference type="PROSITE" id="PS50005">
    <property type="entry name" value="TPR"/>
    <property type="match status" value="1"/>
</dbReference>
<organism evidence="7 8">
    <name type="scientific">Clunio marinus</name>
    <dbReference type="NCBI Taxonomy" id="568069"/>
    <lineage>
        <taxon>Eukaryota</taxon>
        <taxon>Metazoa</taxon>
        <taxon>Ecdysozoa</taxon>
        <taxon>Arthropoda</taxon>
        <taxon>Hexapoda</taxon>
        <taxon>Insecta</taxon>
        <taxon>Pterygota</taxon>
        <taxon>Neoptera</taxon>
        <taxon>Endopterygota</taxon>
        <taxon>Diptera</taxon>
        <taxon>Nematocera</taxon>
        <taxon>Chironomoidea</taxon>
        <taxon>Chironomidae</taxon>
        <taxon>Clunio</taxon>
    </lineage>
</organism>
<dbReference type="AlphaFoldDB" id="A0A1J1IT72"/>
<evidence type="ECO:0000259" key="6">
    <source>
        <dbReference type="PROSITE" id="PS50059"/>
    </source>
</evidence>
<dbReference type="EC" id="5.2.1.8" evidence="4"/>
<dbReference type="GO" id="GO:0051879">
    <property type="term" value="F:Hsp90 protein binding"/>
    <property type="evidence" value="ECO:0007669"/>
    <property type="project" value="TreeGrafter"/>
</dbReference>
<evidence type="ECO:0000313" key="8">
    <source>
        <dbReference type="Proteomes" id="UP000183832"/>
    </source>
</evidence>
<reference evidence="7 8" key="1">
    <citation type="submission" date="2015-04" db="EMBL/GenBank/DDBJ databases">
        <authorList>
            <person name="Syromyatnikov M.Y."/>
            <person name="Popov V.N."/>
        </authorList>
    </citation>
    <scope>NUCLEOTIDE SEQUENCE [LARGE SCALE GENOMIC DNA]</scope>
</reference>
<dbReference type="PANTHER" id="PTHR46674:SF1">
    <property type="entry name" value="INACTIVE PEPTIDYL-PROLYL CIS-TRANS ISOMERASE FKBP6"/>
    <property type="match status" value="1"/>
</dbReference>
<keyword evidence="4" id="KW-0697">Rotamase</keyword>
<evidence type="ECO:0000256" key="5">
    <source>
        <dbReference type="PROSITE-ProRule" id="PRU00339"/>
    </source>
</evidence>
<evidence type="ECO:0000256" key="2">
    <source>
        <dbReference type="ARBA" id="ARBA00022737"/>
    </source>
</evidence>
<dbReference type="PANTHER" id="PTHR46674">
    <property type="entry name" value="INACTIVE PEPTIDYL-PROLYL CIS-TRANS ISOMERASE FKBP6"/>
    <property type="match status" value="1"/>
</dbReference>
<dbReference type="GO" id="GO:0007283">
    <property type="term" value="P:spermatogenesis"/>
    <property type="evidence" value="ECO:0007669"/>
    <property type="project" value="TreeGrafter"/>
</dbReference>
<feature type="repeat" description="TPR" evidence="5">
    <location>
        <begin position="299"/>
        <end position="332"/>
    </location>
</feature>
<evidence type="ECO:0000256" key="1">
    <source>
        <dbReference type="ARBA" id="ARBA00009648"/>
    </source>
</evidence>
<dbReference type="GO" id="GO:0003755">
    <property type="term" value="F:peptidyl-prolyl cis-trans isomerase activity"/>
    <property type="evidence" value="ECO:0007669"/>
    <property type="project" value="UniProtKB-KW"/>
</dbReference>
<dbReference type="InterPro" id="IPR046357">
    <property type="entry name" value="PPIase_dom_sf"/>
</dbReference>
<proteinExistence type="inferred from homology"/>
<feature type="domain" description="PPIase FKBP-type" evidence="6">
    <location>
        <begin position="98"/>
        <end position="189"/>
    </location>
</feature>